<name>A0A4V2J3Z7_9BACL</name>
<accession>A0A4V2J3Z7</accession>
<keyword evidence="1" id="KW-0808">Transferase</keyword>
<dbReference type="AlphaFoldDB" id="A0A4V2J3Z7"/>
<dbReference type="GO" id="GO:0016740">
    <property type="term" value="F:transferase activity"/>
    <property type="evidence" value="ECO:0007669"/>
    <property type="project" value="UniProtKB-KW"/>
</dbReference>
<dbReference type="Proteomes" id="UP000293142">
    <property type="component" value="Unassembled WGS sequence"/>
</dbReference>
<proteinExistence type="predicted"/>
<organism evidence="1 2">
    <name type="scientific">Paenibacillus thalictri</name>
    <dbReference type="NCBI Taxonomy" id="2527873"/>
    <lineage>
        <taxon>Bacteria</taxon>
        <taxon>Bacillati</taxon>
        <taxon>Bacillota</taxon>
        <taxon>Bacilli</taxon>
        <taxon>Bacillales</taxon>
        <taxon>Paenibacillaceae</taxon>
        <taxon>Paenibacillus</taxon>
    </lineage>
</organism>
<sequence>MPSKLIVFCHYYNEAYMLKWWLKHHYQLFDHGVMIDYGSTDTSNKLIRQMAPNWEIRKSRNKVFDIRGCDAEIMDFEREFNCWKMVLNTTEFLCVQNKAAFLSRLNKHGHSMYRTTGISMIDPLRPIYKDPSPSIPLVKQRHHGIVQLESFFRDRFIHKCSNGAYGPGRHTSRNPDQAYLSGAYTLHFRFSPWNKEMIRRKLFIQTRIPQSDKEKGWGKQHFVTRTELEQEYRKMAARTEDLRKRHDIRWIFE</sequence>
<dbReference type="EMBL" id="SIRE01000013">
    <property type="protein sequence ID" value="TBL76485.1"/>
    <property type="molecule type" value="Genomic_DNA"/>
</dbReference>
<reference evidence="1 2" key="1">
    <citation type="submission" date="2019-02" db="EMBL/GenBank/DDBJ databases">
        <title>Paenibacillus sp. nov., isolated from surface-sterilized tissue of Thalictrum simplex L.</title>
        <authorList>
            <person name="Tuo L."/>
        </authorList>
    </citation>
    <scope>NUCLEOTIDE SEQUENCE [LARGE SCALE GENOMIC DNA]</scope>
    <source>
        <strain evidence="1 2">N2SHLJ1</strain>
    </source>
</reference>
<keyword evidence="2" id="KW-1185">Reference proteome</keyword>
<protein>
    <submittedName>
        <fullName evidence="1">Glycosyltransferase family 2 protein</fullName>
    </submittedName>
</protein>
<evidence type="ECO:0000313" key="1">
    <source>
        <dbReference type="EMBL" id="TBL76485.1"/>
    </source>
</evidence>
<gene>
    <name evidence="1" type="ORF">EYB31_18795</name>
</gene>
<comment type="caution">
    <text evidence="1">The sequence shown here is derived from an EMBL/GenBank/DDBJ whole genome shotgun (WGS) entry which is preliminary data.</text>
</comment>
<dbReference type="OrthoDB" id="2570098at2"/>
<evidence type="ECO:0000313" key="2">
    <source>
        <dbReference type="Proteomes" id="UP000293142"/>
    </source>
</evidence>